<dbReference type="EMBL" id="JACAZF010000010">
    <property type="protein sequence ID" value="KAF7293521.1"/>
    <property type="molecule type" value="Genomic_DNA"/>
</dbReference>
<dbReference type="Proteomes" id="UP000636479">
    <property type="component" value="Unassembled WGS sequence"/>
</dbReference>
<reference evidence="2" key="1">
    <citation type="submission" date="2020-05" db="EMBL/GenBank/DDBJ databases">
        <title>Mycena genomes resolve the evolution of fungal bioluminescence.</title>
        <authorList>
            <person name="Tsai I.J."/>
        </authorList>
    </citation>
    <scope>NUCLEOTIDE SEQUENCE</scope>
    <source>
        <strain evidence="2">171206Taipei</strain>
    </source>
</reference>
<evidence type="ECO:0000256" key="1">
    <source>
        <dbReference type="SAM" id="MobiDB-lite"/>
    </source>
</evidence>
<evidence type="ECO:0000313" key="2">
    <source>
        <dbReference type="EMBL" id="KAF7293521.1"/>
    </source>
</evidence>
<feature type="compositionally biased region" description="Pro residues" evidence="1">
    <location>
        <begin position="114"/>
        <end position="131"/>
    </location>
</feature>
<feature type="compositionally biased region" description="Basic and acidic residues" evidence="1">
    <location>
        <begin position="153"/>
        <end position="167"/>
    </location>
</feature>
<organism evidence="2 3">
    <name type="scientific">Mycena indigotica</name>
    <dbReference type="NCBI Taxonomy" id="2126181"/>
    <lineage>
        <taxon>Eukaryota</taxon>
        <taxon>Fungi</taxon>
        <taxon>Dikarya</taxon>
        <taxon>Basidiomycota</taxon>
        <taxon>Agaricomycotina</taxon>
        <taxon>Agaricomycetes</taxon>
        <taxon>Agaricomycetidae</taxon>
        <taxon>Agaricales</taxon>
        <taxon>Marasmiineae</taxon>
        <taxon>Mycenaceae</taxon>
        <taxon>Mycena</taxon>
    </lineage>
</organism>
<gene>
    <name evidence="2" type="ORF">MIND_01130400</name>
</gene>
<feature type="region of interest" description="Disordered" evidence="1">
    <location>
        <begin position="73"/>
        <end position="167"/>
    </location>
</feature>
<name>A0A8H6VVK7_9AGAR</name>
<accession>A0A8H6VVK7</accession>
<dbReference type="RefSeq" id="XP_037215684.1">
    <property type="nucleotide sequence ID" value="XM_037367852.1"/>
</dbReference>
<evidence type="ECO:0000313" key="3">
    <source>
        <dbReference type="Proteomes" id="UP000636479"/>
    </source>
</evidence>
<sequence>MPKGQHKCDLCNKPLRNLAEAKRVHDRTCPGFKALHLQSVAHVRQHLANAARAPSPPPQLPIQLQAEMVEIPEPPQYRPSGLPNRKRRIPAKLQDAAPAPLPRIRRRAGTDFPVPRPPEAEPSPEPIPEAEPPGYIRTETNNFGLYKMYPRRPTHDPDGKLDTMRLR</sequence>
<keyword evidence="3" id="KW-1185">Reference proteome</keyword>
<comment type="caution">
    <text evidence="2">The sequence shown here is derived from an EMBL/GenBank/DDBJ whole genome shotgun (WGS) entry which is preliminary data.</text>
</comment>
<dbReference type="OrthoDB" id="3208495at2759"/>
<proteinExistence type="predicted"/>
<dbReference type="AlphaFoldDB" id="A0A8H6VVK7"/>
<dbReference type="GeneID" id="59350368"/>
<protein>
    <submittedName>
        <fullName evidence="2">Uncharacterized protein</fullName>
    </submittedName>
</protein>